<dbReference type="Proteomes" id="UP000319383">
    <property type="component" value="Chromosome"/>
</dbReference>
<name>A0A517ZSC1_9PLAN</name>
<dbReference type="EMBL" id="CP036276">
    <property type="protein sequence ID" value="QDU45401.1"/>
    <property type="molecule type" value="Genomic_DNA"/>
</dbReference>
<accession>A0A517ZSC1</accession>
<keyword evidence="2" id="KW-1185">Reference proteome</keyword>
<sequence>MMRQTGSALRGESALAFGESPTRRLRLFTLTRTSFKTRLRLLQELTEQCQWNASEGFETTCRINAARMDVSWKAVGWAGFANRRESVKH</sequence>
<dbReference type="AlphaFoldDB" id="A0A517ZSC1"/>
<organism evidence="1 2">
    <name type="scientific">Symmachiella dynata</name>
    <dbReference type="NCBI Taxonomy" id="2527995"/>
    <lineage>
        <taxon>Bacteria</taxon>
        <taxon>Pseudomonadati</taxon>
        <taxon>Planctomycetota</taxon>
        <taxon>Planctomycetia</taxon>
        <taxon>Planctomycetales</taxon>
        <taxon>Planctomycetaceae</taxon>
        <taxon>Symmachiella</taxon>
    </lineage>
</organism>
<protein>
    <submittedName>
        <fullName evidence="1">Uncharacterized protein</fullName>
    </submittedName>
</protein>
<dbReference type="KEGG" id="sdyn:Mal52_38950"/>
<evidence type="ECO:0000313" key="2">
    <source>
        <dbReference type="Proteomes" id="UP000319383"/>
    </source>
</evidence>
<reference evidence="1 2" key="1">
    <citation type="submission" date="2019-02" db="EMBL/GenBank/DDBJ databases">
        <title>Deep-cultivation of Planctomycetes and their phenomic and genomic characterization uncovers novel biology.</title>
        <authorList>
            <person name="Wiegand S."/>
            <person name="Jogler M."/>
            <person name="Boedeker C."/>
            <person name="Pinto D."/>
            <person name="Vollmers J."/>
            <person name="Rivas-Marin E."/>
            <person name="Kohn T."/>
            <person name="Peeters S.H."/>
            <person name="Heuer A."/>
            <person name="Rast P."/>
            <person name="Oberbeckmann S."/>
            <person name="Bunk B."/>
            <person name="Jeske O."/>
            <person name="Meyerdierks A."/>
            <person name="Storesund J.E."/>
            <person name="Kallscheuer N."/>
            <person name="Luecker S."/>
            <person name="Lage O.M."/>
            <person name="Pohl T."/>
            <person name="Merkel B.J."/>
            <person name="Hornburger P."/>
            <person name="Mueller R.-W."/>
            <person name="Bruemmer F."/>
            <person name="Labrenz M."/>
            <person name="Spormann A.M."/>
            <person name="Op den Camp H."/>
            <person name="Overmann J."/>
            <person name="Amann R."/>
            <person name="Jetten M.S.M."/>
            <person name="Mascher T."/>
            <person name="Medema M.H."/>
            <person name="Devos D.P."/>
            <person name="Kaster A.-K."/>
            <person name="Ovreas L."/>
            <person name="Rohde M."/>
            <person name="Galperin M.Y."/>
            <person name="Jogler C."/>
        </authorList>
    </citation>
    <scope>NUCLEOTIDE SEQUENCE [LARGE SCALE GENOMIC DNA]</scope>
    <source>
        <strain evidence="1 2">Mal52</strain>
    </source>
</reference>
<proteinExistence type="predicted"/>
<gene>
    <name evidence="1" type="ORF">Mal52_38950</name>
</gene>
<evidence type="ECO:0000313" key="1">
    <source>
        <dbReference type="EMBL" id="QDU45401.1"/>
    </source>
</evidence>